<evidence type="ECO:0000313" key="3">
    <source>
        <dbReference type="Proteomes" id="UP001168821"/>
    </source>
</evidence>
<dbReference type="PANTHER" id="PTHR31996:SF2">
    <property type="entry name" value="COILED-COIL DOMAIN-CONTAINING PROTEIN 115"/>
    <property type="match status" value="1"/>
</dbReference>
<dbReference type="GO" id="GO:0051082">
    <property type="term" value="F:unfolded protein binding"/>
    <property type="evidence" value="ECO:0007669"/>
    <property type="project" value="TreeGrafter"/>
</dbReference>
<dbReference type="GO" id="GO:0070072">
    <property type="term" value="P:vacuolar proton-transporting V-type ATPase complex assembly"/>
    <property type="evidence" value="ECO:0007669"/>
    <property type="project" value="InterPro"/>
</dbReference>
<dbReference type="InterPro" id="IPR040357">
    <property type="entry name" value="Vma22/CCDC115"/>
</dbReference>
<evidence type="ECO:0000313" key="2">
    <source>
        <dbReference type="EMBL" id="KAJ3646304.1"/>
    </source>
</evidence>
<organism evidence="2 3">
    <name type="scientific">Zophobas morio</name>
    <dbReference type="NCBI Taxonomy" id="2755281"/>
    <lineage>
        <taxon>Eukaryota</taxon>
        <taxon>Metazoa</taxon>
        <taxon>Ecdysozoa</taxon>
        <taxon>Arthropoda</taxon>
        <taxon>Hexapoda</taxon>
        <taxon>Insecta</taxon>
        <taxon>Pterygota</taxon>
        <taxon>Neoptera</taxon>
        <taxon>Endopterygota</taxon>
        <taxon>Coleoptera</taxon>
        <taxon>Polyphaga</taxon>
        <taxon>Cucujiformia</taxon>
        <taxon>Tenebrionidae</taxon>
        <taxon>Zophobas</taxon>
    </lineage>
</organism>
<protein>
    <recommendedName>
        <fullName evidence="1">Vacuolar ATPase assembly protein VMA22</fullName>
    </recommendedName>
</protein>
<keyword evidence="3" id="KW-1185">Reference proteome</keyword>
<dbReference type="EMBL" id="JALNTZ010000007">
    <property type="protein sequence ID" value="KAJ3646304.1"/>
    <property type="molecule type" value="Genomic_DNA"/>
</dbReference>
<proteinExistence type="predicted"/>
<dbReference type="Proteomes" id="UP001168821">
    <property type="component" value="Unassembled WGS sequence"/>
</dbReference>
<dbReference type="AlphaFoldDB" id="A0AA38I455"/>
<name>A0AA38I455_9CUCU</name>
<comment type="caution">
    <text evidence="2">The sequence shown here is derived from an EMBL/GenBank/DDBJ whole genome shotgun (WGS) entry which is preliminary data.</text>
</comment>
<reference evidence="2" key="1">
    <citation type="journal article" date="2023" name="G3 (Bethesda)">
        <title>Whole genome assemblies of Zophobas morio and Tenebrio molitor.</title>
        <authorList>
            <person name="Kaur S."/>
            <person name="Stinson S.A."/>
            <person name="diCenzo G.C."/>
        </authorList>
    </citation>
    <scope>NUCLEOTIDE SEQUENCE</scope>
    <source>
        <strain evidence="2">QUZm001</strain>
    </source>
</reference>
<sequence length="158" mass="17983">MTELDKICTVLDKLTLDALTLMEEEIQIKLNVENAMCGGETHLAKSRYILGQNSVSSLQLPTENSPDFDAVTTVVGEDDEELFGQKARTLEVVKNEEQIDPVRWFGYLVPQDLYHSQSMFKQALQWIIRAVNVQTRLIETCGKIEQLKELKKELLVAK</sequence>
<evidence type="ECO:0000256" key="1">
    <source>
        <dbReference type="ARBA" id="ARBA00093634"/>
    </source>
</evidence>
<accession>A0AA38I455</accession>
<dbReference type="PANTHER" id="PTHR31996">
    <property type="entry name" value="COILED-COIL DOMAIN-CONTAINING PROTEIN 115"/>
    <property type="match status" value="1"/>
</dbReference>
<gene>
    <name evidence="2" type="ORF">Zmor_023896</name>
</gene>